<sequence>MKHCYMKKILAITAAALLLGSATAAAQEYRYEIGPALGVDGYLGDVNDGNMYKHPGVTAGAVMRYNMDSRWAFKANLLYAGLSGNSNDIDRKIPGQEPYSFKSHVIDLGVQAEFNFLHYGIGARYKNYKRLSPYMVLGLGLTTAIVDGKVNVCPNLPMGIGVKYKLKERLNLGFEFTMRKGFGDKIDGLSDLYGVKHGFAKNTDWYSIAVFSITYEFSKRCTKCHYVE</sequence>
<reference evidence="3 4" key="1">
    <citation type="submission" date="2019-08" db="EMBL/GenBank/DDBJ databases">
        <title>In-depth cultivation of the pig gut microbiome towards novel bacterial diversity and tailored functional studies.</title>
        <authorList>
            <person name="Wylensek D."/>
            <person name="Hitch T.C.A."/>
            <person name="Clavel T."/>
        </authorList>
    </citation>
    <scope>NUCLEOTIDE SEQUENCE [LARGE SCALE GENOMIC DNA]</scope>
    <source>
        <strain evidence="3 4">Oil-RF-744-WCA-WT-10</strain>
    </source>
</reference>
<feature type="chain" id="PRO_5026670712" evidence="1">
    <location>
        <begin position="27"/>
        <end position="228"/>
    </location>
</feature>
<dbReference type="InterPro" id="IPR011250">
    <property type="entry name" value="OMP/PagP_B-barrel"/>
</dbReference>
<dbReference type="Proteomes" id="UP000483362">
    <property type="component" value="Unassembled WGS sequence"/>
</dbReference>
<dbReference type="Gene3D" id="2.40.160.20">
    <property type="match status" value="1"/>
</dbReference>
<dbReference type="EMBL" id="VULT01000007">
    <property type="protein sequence ID" value="MSS17304.1"/>
    <property type="molecule type" value="Genomic_DNA"/>
</dbReference>
<organism evidence="3 4">
    <name type="scientific">Sodaliphilus pleomorphus</name>
    <dbReference type="NCBI Taxonomy" id="2606626"/>
    <lineage>
        <taxon>Bacteria</taxon>
        <taxon>Pseudomonadati</taxon>
        <taxon>Bacteroidota</taxon>
        <taxon>Bacteroidia</taxon>
        <taxon>Bacteroidales</taxon>
        <taxon>Muribaculaceae</taxon>
        <taxon>Sodaliphilus</taxon>
    </lineage>
</organism>
<evidence type="ECO:0000313" key="4">
    <source>
        <dbReference type="Proteomes" id="UP000483362"/>
    </source>
</evidence>
<dbReference type="SUPFAM" id="SSF56925">
    <property type="entry name" value="OMPA-like"/>
    <property type="match status" value="1"/>
</dbReference>
<keyword evidence="1" id="KW-0732">Signal</keyword>
<keyword evidence="4" id="KW-1185">Reference proteome</keyword>
<evidence type="ECO:0000313" key="3">
    <source>
        <dbReference type="EMBL" id="MSS17304.1"/>
    </source>
</evidence>
<accession>A0A6L5XEB8</accession>
<proteinExistence type="predicted"/>
<dbReference type="Pfam" id="PF19573">
    <property type="entry name" value="DUF6089"/>
    <property type="match status" value="1"/>
</dbReference>
<comment type="caution">
    <text evidence="3">The sequence shown here is derived from an EMBL/GenBank/DDBJ whole genome shotgun (WGS) entry which is preliminary data.</text>
</comment>
<evidence type="ECO:0000256" key="1">
    <source>
        <dbReference type="SAM" id="SignalP"/>
    </source>
</evidence>
<evidence type="ECO:0000259" key="2">
    <source>
        <dbReference type="Pfam" id="PF19573"/>
    </source>
</evidence>
<feature type="domain" description="DUF6089" evidence="2">
    <location>
        <begin position="17"/>
        <end position="224"/>
    </location>
</feature>
<feature type="signal peptide" evidence="1">
    <location>
        <begin position="1"/>
        <end position="26"/>
    </location>
</feature>
<name>A0A6L5XEB8_9BACT</name>
<gene>
    <name evidence="3" type="ORF">FYJ29_05935</name>
</gene>
<dbReference type="InterPro" id="IPR045743">
    <property type="entry name" value="DUF6089"/>
</dbReference>
<dbReference type="AlphaFoldDB" id="A0A6L5XEB8"/>
<protein>
    <submittedName>
        <fullName evidence="3">PorT family protein</fullName>
    </submittedName>
</protein>